<dbReference type="RefSeq" id="WP_181388562.1">
    <property type="nucleotide sequence ID" value="NZ_QGHS01000305.1"/>
</dbReference>
<evidence type="ECO:0000313" key="2">
    <source>
        <dbReference type="Proteomes" id="UP000245866"/>
    </source>
</evidence>
<name>A0A317GE95_LIMRT</name>
<sequence>MTFQDSLNETPNIGYIEIWLQRLSIVAQGVNDNSSIFNEKLCKQVYDYPINLWDNSWLDNDSFNTSIINFEQVKNISPLVPDQIVNLFKEYPVLF</sequence>
<accession>A0A317GE95</accession>
<gene>
    <name evidence="1" type="ORF">DKZ23_11120</name>
</gene>
<reference evidence="1 2" key="1">
    <citation type="journal article" date="2018" name="Front. Microbiol.">
        <title>Comparative Genomics of the Herbivore Gut Symbiont Lactobacillus reuteri Reveals Genetic Diversity and Lifestyle Adaptation.</title>
        <authorList>
            <person name="Zhao J."/>
        </authorList>
    </citation>
    <scope>NUCLEOTIDE SEQUENCE [LARGE SCALE GENOMIC DNA]</scope>
    <source>
        <strain evidence="1 2">LR12</strain>
    </source>
</reference>
<dbReference type="EMBL" id="QGHS01000305">
    <property type="protein sequence ID" value="PWT43780.1"/>
    <property type="molecule type" value="Genomic_DNA"/>
</dbReference>
<dbReference type="Proteomes" id="UP000245866">
    <property type="component" value="Unassembled WGS sequence"/>
</dbReference>
<protein>
    <submittedName>
        <fullName evidence="1">Uncharacterized protein</fullName>
    </submittedName>
</protein>
<evidence type="ECO:0000313" key="1">
    <source>
        <dbReference type="EMBL" id="PWT43780.1"/>
    </source>
</evidence>
<comment type="caution">
    <text evidence="1">The sequence shown here is derived from an EMBL/GenBank/DDBJ whole genome shotgun (WGS) entry which is preliminary data.</text>
</comment>
<proteinExistence type="predicted"/>
<organism evidence="1 2">
    <name type="scientific">Limosilactobacillus reuteri</name>
    <name type="common">Lactobacillus reuteri</name>
    <dbReference type="NCBI Taxonomy" id="1598"/>
    <lineage>
        <taxon>Bacteria</taxon>
        <taxon>Bacillati</taxon>
        <taxon>Bacillota</taxon>
        <taxon>Bacilli</taxon>
        <taxon>Lactobacillales</taxon>
        <taxon>Lactobacillaceae</taxon>
        <taxon>Limosilactobacillus</taxon>
    </lineage>
</organism>
<dbReference type="AlphaFoldDB" id="A0A317GE95"/>